<dbReference type="InterPro" id="IPR028082">
    <property type="entry name" value="Peripla_BP_I"/>
</dbReference>
<dbReference type="FunCoup" id="A0A1B1AN88">
    <property type="interactions" value="358"/>
</dbReference>
<dbReference type="SMART" id="SM00354">
    <property type="entry name" value="HTH_LACI"/>
    <property type="match status" value="1"/>
</dbReference>
<dbReference type="SUPFAM" id="SSF47413">
    <property type="entry name" value="lambda repressor-like DNA-binding domains"/>
    <property type="match status" value="1"/>
</dbReference>
<dbReference type="CDD" id="cd01392">
    <property type="entry name" value="HTH_LacI"/>
    <property type="match status" value="1"/>
</dbReference>
<accession>A0A1B1AN88</accession>
<dbReference type="Pfam" id="PF00356">
    <property type="entry name" value="LacI"/>
    <property type="match status" value="1"/>
</dbReference>
<dbReference type="InParanoid" id="A0A1B1AN88"/>
<dbReference type="STRING" id="1759059.ATE48_09285"/>
<evidence type="ECO:0000256" key="1">
    <source>
        <dbReference type="ARBA" id="ARBA00023015"/>
    </source>
</evidence>
<sequence length="333" mass="36142">MNDIARLAGVSKKTVSRVLNNSPFVREETRVKVNELMQEMGYTPDPQARGLAFRRSFLIGMVFDNPNAQMVVTMQEGVLAGLKGSGFELVVHACDRNAPDFLPEVSAFVERQKLFGVILLPPISENNALVEMLQERGCHYVRMASAVIDEPGNLVASTDSLATAEAAKHLAKLGHTRIGFIAGPPGFRSRAERRLGFLAGLKEHGIDLPARYSIDGAYTYESGIAAAEKLLKLNPRPTAIFASNDEMAAGVYHAARQLGLSIPADLSVVGFDDTPVSRRLWPPLTTVRWPIHDMGRAAAQHLLNAASDQPADDDNAVFPAFLVERDSTASAPK</sequence>
<keyword evidence="3" id="KW-0804">Transcription</keyword>
<evidence type="ECO:0000313" key="5">
    <source>
        <dbReference type="EMBL" id="ANP48006.1"/>
    </source>
</evidence>
<reference evidence="5 6" key="1">
    <citation type="submission" date="2015-11" db="EMBL/GenBank/DDBJ databases">
        <title>Whole-Genome Sequence of Candidatus Oderbacter manganicum from the National Park Lower Oder Valley, Germany.</title>
        <authorList>
            <person name="Braun B."/>
            <person name="Liere K."/>
            <person name="Szewzyk U."/>
        </authorList>
    </citation>
    <scope>NUCLEOTIDE SEQUENCE [LARGE SCALE GENOMIC DNA]</scope>
    <source>
        <strain evidence="5 6">OTSz_A_272</strain>
    </source>
</reference>
<dbReference type="Gene3D" id="3.40.50.2300">
    <property type="match status" value="2"/>
</dbReference>
<gene>
    <name evidence="5" type="ORF">ATE48_09285</name>
</gene>
<evidence type="ECO:0000313" key="6">
    <source>
        <dbReference type="Proteomes" id="UP000092498"/>
    </source>
</evidence>
<evidence type="ECO:0000259" key="4">
    <source>
        <dbReference type="PROSITE" id="PS50932"/>
    </source>
</evidence>
<organism evidence="5 6">
    <name type="scientific">Candidatus Viadribacter manganicus</name>
    <dbReference type="NCBI Taxonomy" id="1759059"/>
    <lineage>
        <taxon>Bacteria</taxon>
        <taxon>Pseudomonadati</taxon>
        <taxon>Pseudomonadota</taxon>
        <taxon>Alphaproteobacteria</taxon>
        <taxon>Hyphomonadales</taxon>
        <taxon>Hyphomonadaceae</taxon>
        <taxon>Candidatus Viadribacter</taxon>
    </lineage>
</organism>
<dbReference type="Proteomes" id="UP000092498">
    <property type="component" value="Chromosome"/>
</dbReference>
<dbReference type="KEGG" id="cbot:ATE48_09285"/>
<dbReference type="CDD" id="cd01545">
    <property type="entry name" value="PBP1_SalR"/>
    <property type="match status" value="1"/>
</dbReference>
<feature type="domain" description="HTH lacI-type" evidence="4">
    <location>
        <begin position="1"/>
        <end position="53"/>
    </location>
</feature>
<protein>
    <submittedName>
        <fullName evidence="5">LacI family transcriptional regulator</fullName>
    </submittedName>
</protein>
<evidence type="ECO:0000256" key="2">
    <source>
        <dbReference type="ARBA" id="ARBA00023125"/>
    </source>
</evidence>
<evidence type="ECO:0000256" key="3">
    <source>
        <dbReference type="ARBA" id="ARBA00023163"/>
    </source>
</evidence>
<dbReference type="EMBL" id="CP013244">
    <property type="protein sequence ID" value="ANP48006.1"/>
    <property type="molecule type" value="Genomic_DNA"/>
</dbReference>
<proteinExistence type="predicted"/>
<dbReference type="InterPro" id="IPR046335">
    <property type="entry name" value="LacI/GalR-like_sensor"/>
</dbReference>
<name>A0A1B1AN88_9PROT</name>
<dbReference type="SUPFAM" id="SSF53822">
    <property type="entry name" value="Periplasmic binding protein-like I"/>
    <property type="match status" value="1"/>
</dbReference>
<dbReference type="Gene3D" id="1.10.260.40">
    <property type="entry name" value="lambda repressor-like DNA-binding domains"/>
    <property type="match status" value="1"/>
</dbReference>
<keyword evidence="6" id="KW-1185">Reference proteome</keyword>
<dbReference type="PROSITE" id="PS50932">
    <property type="entry name" value="HTH_LACI_2"/>
    <property type="match status" value="1"/>
</dbReference>
<dbReference type="PROSITE" id="PS00356">
    <property type="entry name" value="HTH_LACI_1"/>
    <property type="match status" value="1"/>
</dbReference>
<dbReference type="AlphaFoldDB" id="A0A1B1AN88"/>
<dbReference type="InterPro" id="IPR010982">
    <property type="entry name" value="Lambda_DNA-bd_dom_sf"/>
</dbReference>
<dbReference type="PANTHER" id="PTHR30146:SF153">
    <property type="entry name" value="LACTOSE OPERON REPRESSOR"/>
    <property type="match status" value="1"/>
</dbReference>
<dbReference type="PANTHER" id="PTHR30146">
    <property type="entry name" value="LACI-RELATED TRANSCRIPTIONAL REPRESSOR"/>
    <property type="match status" value="1"/>
</dbReference>
<dbReference type="InterPro" id="IPR000843">
    <property type="entry name" value="HTH_LacI"/>
</dbReference>
<keyword evidence="1" id="KW-0805">Transcription regulation</keyword>
<keyword evidence="2" id="KW-0238">DNA-binding</keyword>
<dbReference type="GO" id="GO:0000976">
    <property type="term" value="F:transcription cis-regulatory region binding"/>
    <property type="evidence" value="ECO:0007669"/>
    <property type="project" value="TreeGrafter"/>
</dbReference>
<dbReference type="GO" id="GO:0003700">
    <property type="term" value="F:DNA-binding transcription factor activity"/>
    <property type="evidence" value="ECO:0007669"/>
    <property type="project" value="TreeGrafter"/>
</dbReference>
<dbReference type="Pfam" id="PF13377">
    <property type="entry name" value="Peripla_BP_3"/>
    <property type="match status" value="1"/>
</dbReference>